<organism evidence="3 4">
    <name type="scientific">Microbacterium awajiense</name>
    <dbReference type="NCBI Taxonomy" id="415214"/>
    <lineage>
        <taxon>Bacteria</taxon>
        <taxon>Bacillati</taxon>
        <taxon>Actinomycetota</taxon>
        <taxon>Actinomycetes</taxon>
        <taxon>Micrococcales</taxon>
        <taxon>Microbacteriaceae</taxon>
        <taxon>Microbacterium</taxon>
    </lineage>
</organism>
<dbReference type="RefSeq" id="WP_344737297.1">
    <property type="nucleotide sequence ID" value="NZ_BAAAYU010000005.1"/>
</dbReference>
<dbReference type="Pfam" id="PF02720">
    <property type="entry name" value="DUF222"/>
    <property type="match status" value="1"/>
</dbReference>
<gene>
    <name evidence="3" type="ORF">GCM10022200_14270</name>
</gene>
<reference evidence="4" key="1">
    <citation type="journal article" date="2019" name="Int. J. Syst. Evol. Microbiol.">
        <title>The Global Catalogue of Microorganisms (GCM) 10K type strain sequencing project: providing services to taxonomists for standard genome sequencing and annotation.</title>
        <authorList>
            <consortium name="The Broad Institute Genomics Platform"/>
            <consortium name="The Broad Institute Genome Sequencing Center for Infectious Disease"/>
            <person name="Wu L."/>
            <person name="Ma J."/>
        </authorList>
    </citation>
    <scope>NUCLEOTIDE SEQUENCE [LARGE SCALE GENOMIC DNA]</scope>
    <source>
        <strain evidence="4">JCM 16544</strain>
    </source>
</reference>
<feature type="domain" description="HNH nuclease" evidence="2">
    <location>
        <begin position="375"/>
        <end position="427"/>
    </location>
</feature>
<dbReference type="EMBL" id="BAAAYU010000005">
    <property type="protein sequence ID" value="GAA3632497.1"/>
    <property type="molecule type" value="Genomic_DNA"/>
</dbReference>
<dbReference type="Proteomes" id="UP001501697">
    <property type="component" value="Unassembled WGS sequence"/>
</dbReference>
<protein>
    <recommendedName>
        <fullName evidence="2">HNH nuclease domain-containing protein</fullName>
    </recommendedName>
</protein>
<accession>A0ABP7AH37</accession>
<dbReference type="Gene3D" id="1.10.30.50">
    <property type="match status" value="1"/>
</dbReference>
<dbReference type="InterPro" id="IPR003870">
    <property type="entry name" value="DUF222"/>
</dbReference>
<dbReference type="InterPro" id="IPR003615">
    <property type="entry name" value="HNH_nuc"/>
</dbReference>
<name>A0ABP7AH37_9MICO</name>
<keyword evidence="4" id="KW-1185">Reference proteome</keyword>
<dbReference type="SMART" id="SM00507">
    <property type="entry name" value="HNHc"/>
    <property type="match status" value="1"/>
</dbReference>
<dbReference type="CDD" id="cd00085">
    <property type="entry name" value="HNHc"/>
    <property type="match status" value="1"/>
</dbReference>
<comment type="caution">
    <text evidence="3">The sequence shown here is derived from an EMBL/GenBank/DDBJ whole genome shotgun (WGS) entry which is preliminary data.</text>
</comment>
<dbReference type="Pfam" id="PF01844">
    <property type="entry name" value="HNH"/>
    <property type="match status" value="1"/>
</dbReference>
<evidence type="ECO:0000256" key="1">
    <source>
        <dbReference type="ARBA" id="ARBA00023450"/>
    </source>
</evidence>
<comment type="similarity">
    <text evidence="1">Belongs to the Rv1128c/1148c/1588c/1702c/1945/3466 family.</text>
</comment>
<evidence type="ECO:0000259" key="2">
    <source>
        <dbReference type="SMART" id="SM00507"/>
    </source>
</evidence>
<sequence>MTTTATAPAGIAAARLAPMVDEIVDIRRQMAALQAREARVLAAAGAIADEWADAEPTRSDAEVARRSVAAELAAALRVSDRTVQRQLAEAERLVGSFTETLTSLQKGRISLAHARIIVEAGDRITHPELIADYEASVLAYAEAESASRLRPIAKRRAEWYLDETIRERHAAAARTRAVQVYDVDDGMAEMLLTGPAVIVYGIHDRLTRMAREVTDADAQAIREAREALKAAERAARAAAGDANATPAAIDELADAAERARTGLDDLVAARRSLDEIRADLVADLLLAADPVAHVGSVDTGLAAIRATVQVTVPVLTLLDSPVDDPFDAVTLAGHGPIDPDTARELARTAPGWDRILTHPISGTVLAVDRYQPSKKMRRLLAVRDRHCRFPGCRQSTARSDIDHTVAWVDGGTTAVENLSHLCRRHHTLKHHTPWSVVHKPGGVLEWTSPGGRVYPDHPSSGVHFTTDAEFDPAPF</sequence>
<dbReference type="InterPro" id="IPR002711">
    <property type="entry name" value="HNH"/>
</dbReference>
<proteinExistence type="inferred from homology"/>
<evidence type="ECO:0000313" key="3">
    <source>
        <dbReference type="EMBL" id="GAA3632497.1"/>
    </source>
</evidence>
<evidence type="ECO:0000313" key="4">
    <source>
        <dbReference type="Proteomes" id="UP001501697"/>
    </source>
</evidence>